<organism evidence="1 2">
    <name type="scientific">Ditylenchus dipsaci</name>
    <dbReference type="NCBI Taxonomy" id="166011"/>
    <lineage>
        <taxon>Eukaryota</taxon>
        <taxon>Metazoa</taxon>
        <taxon>Ecdysozoa</taxon>
        <taxon>Nematoda</taxon>
        <taxon>Chromadorea</taxon>
        <taxon>Rhabditida</taxon>
        <taxon>Tylenchina</taxon>
        <taxon>Tylenchomorpha</taxon>
        <taxon>Sphaerularioidea</taxon>
        <taxon>Anguinidae</taxon>
        <taxon>Anguininae</taxon>
        <taxon>Ditylenchus</taxon>
    </lineage>
</organism>
<accession>A0A915ER56</accession>
<sequence length="170" mass="19231">MLNWVSSKTQSGGGSTKHLISYRRGLTLHAKQGNVPCLHALLPKKSRRTYDHFFAAVQQLIPEARVRHAHMDFEKTLIVAEKHRCFAHLSRALYRRVKKLGLARKYKEVVLSRHCSTCSNLLLTSLSFISPMLTKGLSEIRLSSILCVHGLDVLVVLARCFQMSYGTDLN</sequence>
<dbReference type="WBParaSite" id="jg8915">
    <property type="protein sequence ID" value="jg8915"/>
    <property type="gene ID" value="jg8915"/>
</dbReference>
<reference evidence="2" key="1">
    <citation type="submission" date="2022-11" db="UniProtKB">
        <authorList>
            <consortium name="WormBaseParasite"/>
        </authorList>
    </citation>
    <scope>IDENTIFICATION</scope>
</reference>
<evidence type="ECO:0000313" key="2">
    <source>
        <dbReference type="WBParaSite" id="jg8915"/>
    </source>
</evidence>
<evidence type="ECO:0000313" key="1">
    <source>
        <dbReference type="Proteomes" id="UP000887574"/>
    </source>
</evidence>
<keyword evidence="1" id="KW-1185">Reference proteome</keyword>
<protein>
    <submittedName>
        <fullName evidence="2">Transposase</fullName>
    </submittedName>
</protein>
<name>A0A915ER56_9BILA</name>
<dbReference type="Proteomes" id="UP000887574">
    <property type="component" value="Unplaced"/>
</dbReference>
<dbReference type="AlphaFoldDB" id="A0A915ER56"/>
<proteinExistence type="predicted"/>